<dbReference type="InterPro" id="IPR011089">
    <property type="entry name" value="GmrSD_C"/>
</dbReference>
<dbReference type="PANTHER" id="PTHR35149">
    <property type="entry name" value="SLL5132 PROTEIN"/>
    <property type="match status" value="1"/>
</dbReference>
<feature type="domain" description="GmrSD restriction endonucleases N-terminal" evidence="1">
    <location>
        <begin position="13"/>
        <end position="232"/>
    </location>
</feature>
<dbReference type="EMBL" id="SLXA01000014">
    <property type="protein sequence ID" value="TCO82952.1"/>
    <property type="molecule type" value="Genomic_DNA"/>
</dbReference>
<protein>
    <submittedName>
        <fullName evidence="4">Uncharacterized protein with ParB-like and HNH nuclease domain</fullName>
    </submittedName>
</protein>
<dbReference type="Proteomes" id="UP000295711">
    <property type="component" value="Unassembled WGS sequence"/>
</dbReference>
<feature type="domain" description="DUF4357" evidence="3">
    <location>
        <begin position="620"/>
        <end position="667"/>
    </location>
</feature>
<proteinExistence type="predicted"/>
<name>A0A4R2LT44_9FIRM</name>
<evidence type="ECO:0000313" key="5">
    <source>
        <dbReference type="Proteomes" id="UP000295711"/>
    </source>
</evidence>
<dbReference type="RefSeq" id="WP_132093529.1">
    <property type="nucleotide sequence ID" value="NZ_JANKAQ010000015.1"/>
</dbReference>
<reference evidence="4 5" key="1">
    <citation type="submission" date="2019-03" db="EMBL/GenBank/DDBJ databases">
        <title>Genomic Encyclopedia of Type Strains, Phase IV (KMG-IV): sequencing the most valuable type-strain genomes for metagenomic binning, comparative biology and taxonomic classification.</title>
        <authorList>
            <person name="Goeker M."/>
        </authorList>
    </citation>
    <scope>NUCLEOTIDE SEQUENCE [LARGE SCALE GENOMIC DNA]</scope>
    <source>
        <strain evidence="4 5">DSM 28559</strain>
    </source>
</reference>
<dbReference type="Pfam" id="PF14267">
    <property type="entry name" value="DUF4357"/>
    <property type="match status" value="1"/>
</dbReference>
<comment type="caution">
    <text evidence="4">The sequence shown here is derived from an EMBL/GenBank/DDBJ whole genome shotgun (WGS) entry which is preliminary data.</text>
</comment>
<keyword evidence="5" id="KW-1185">Reference proteome</keyword>
<dbReference type="InterPro" id="IPR025579">
    <property type="entry name" value="DUF4357"/>
</dbReference>
<dbReference type="PANTHER" id="PTHR35149:SF2">
    <property type="entry name" value="DUF262 DOMAIN-CONTAINING PROTEIN"/>
    <property type="match status" value="1"/>
</dbReference>
<organism evidence="4 5">
    <name type="scientific">Frisingicoccus caecimuris</name>
    <dbReference type="NCBI Taxonomy" id="1796636"/>
    <lineage>
        <taxon>Bacteria</taxon>
        <taxon>Bacillati</taxon>
        <taxon>Bacillota</taxon>
        <taxon>Clostridia</taxon>
        <taxon>Lachnospirales</taxon>
        <taxon>Lachnospiraceae</taxon>
        <taxon>Frisingicoccus</taxon>
    </lineage>
</organism>
<dbReference type="OrthoDB" id="9798761at2"/>
<evidence type="ECO:0000259" key="3">
    <source>
        <dbReference type="Pfam" id="PF14267"/>
    </source>
</evidence>
<dbReference type="InterPro" id="IPR004919">
    <property type="entry name" value="GmrSD_N"/>
</dbReference>
<accession>A0A4R2LT44</accession>
<feature type="domain" description="GmrSD restriction endonucleases C-terminal" evidence="2">
    <location>
        <begin position="415"/>
        <end position="552"/>
    </location>
</feature>
<dbReference type="Pfam" id="PF03235">
    <property type="entry name" value="GmrSD_N"/>
    <property type="match status" value="1"/>
</dbReference>
<evidence type="ECO:0000313" key="4">
    <source>
        <dbReference type="EMBL" id="TCO82952.1"/>
    </source>
</evidence>
<evidence type="ECO:0000259" key="1">
    <source>
        <dbReference type="Pfam" id="PF03235"/>
    </source>
</evidence>
<sequence>MSSKITGKEYPLLKIFSSDFEYHIPAYQRPYAWTTEEAGILFDDLYEFYRTEPSDNYFLGTIVLIKEEDKPYADVIDGQQRLTTLTILFSVLASNLTGKAREACNALLQESGNILAGIPARPRMHLRQRDQAFFNKYIQEVQIPSLISIDATTLSTEAQRHIQENCNVLLSRFESVFEGDQNELINFSTFLLNRCFLVAVSTDSQDSAFRVFSVMNSRGLDLLPIDIIKSEIIGEISETEQQAYTDKWEDLENETGREGFNEVFTHTRTIFAKERPKKGLLEEFREYVVKRTKPKELVDNVLTPYAEAYTILKNFEYIASSRADEVNAVLYWLNKIDNYDWMPPAIKFFAEHLHDSEYILWFVKKLERLASFLHATAQDVNHRMDRYKWVLAEMDSNPSHNIEHPLTTIELTTDEKRSFIDALNGEIYSMPSRRRNYIIQRLDSFVSDGGAKYDVKLFTIEHVLPQNPEKGSEWDQLWPDQDERAFWLNRIANLVPLTRNHNSAAQNYDFATKKKSYFQNKGGITSYTLTTQVVNEDSWSPEVVSERQKTLLVLFSEKWDLKIDPAEELNDDEEIMFHLAIRGCNASGCVGNDGSFIVKAGSTIARDTTPSCQSSYVEIRKNLIDNGIIVDGVFTQDYVFDSPSAAAVIVGGRSANGRREWTTLDGRQYGKVVGH</sequence>
<evidence type="ECO:0000259" key="2">
    <source>
        <dbReference type="Pfam" id="PF07510"/>
    </source>
</evidence>
<gene>
    <name evidence="4" type="ORF">EV212_11463</name>
</gene>
<dbReference type="Pfam" id="PF07510">
    <property type="entry name" value="GmrSD_C"/>
    <property type="match status" value="1"/>
</dbReference>
<dbReference type="AlphaFoldDB" id="A0A4R2LT44"/>